<dbReference type="AlphaFoldDB" id="A0A5R9PCV2"/>
<reference evidence="1 2" key="1">
    <citation type="submission" date="2019-04" db="EMBL/GenBank/DDBJ databases">
        <authorList>
            <person name="Grouzdev D.S."/>
            <person name="Nazina T.N."/>
        </authorList>
    </citation>
    <scope>NUCLEOTIDE SEQUENCE [LARGE SCALE GENOMIC DNA]</scope>
    <source>
        <strain evidence="1 2">SHC 3-19</strain>
    </source>
</reference>
<organism evidence="1 2">
    <name type="scientific">Thermomonas fusca</name>
    <dbReference type="NCBI Taxonomy" id="215690"/>
    <lineage>
        <taxon>Bacteria</taxon>
        <taxon>Pseudomonadati</taxon>
        <taxon>Pseudomonadota</taxon>
        <taxon>Gammaproteobacteria</taxon>
        <taxon>Lysobacterales</taxon>
        <taxon>Lysobacteraceae</taxon>
        <taxon>Thermomonas</taxon>
    </lineage>
</organism>
<sequence>MRRAAAGFTLMEVLLATSLLAAALALGFGILRAAGATVARGEAMAERNERIRAVSQFLRQRIGGAGAIAFGLDADSGQSLRFAGDARSMRFVAELPAYLGRGGPQLHALQVGGAGQARRLEVGFQLLRAGEALPASRPPEPLADELAEVEFAYRAQAADGRPGPWERVWTAPQALPMQVRVRIRDARGPWPEMVVALPLAGAGMEAQR</sequence>
<protein>
    <submittedName>
        <fullName evidence="1">General secretion pathway protein GspJ</fullName>
    </submittedName>
</protein>
<proteinExistence type="predicted"/>
<comment type="caution">
    <text evidence="1">The sequence shown here is derived from an EMBL/GenBank/DDBJ whole genome shotgun (WGS) entry which is preliminary data.</text>
</comment>
<evidence type="ECO:0000313" key="1">
    <source>
        <dbReference type="EMBL" id="TLX20937.1"/>
    </source>
</evidence>
<accession>A0A5R9PCV2</accession>
<dbReference type="STRING" id="1123377.GCA_000423885_01610"/>
<evidence type="ECO:0000313" key="2">
    <source>
        <dbReference type="Proteomes" id="UP000308508"/>
    </source>
</evidence>
<dbReference type="EMBL" id="SROY01000006">
    <property type="protein sequence ID" value="TLX20937.1"/>
    <property type="molecule type" value="Genomic_DNA"/>
</dbReference>
<dbReference type="Proteomes" id="UP000308508">
    <property type="component" value="Unassembled WGS sequence"/>
</dbReference>
<keyword evidence="2" id="KW-1185">Reference proteome</keyword>
<dbReference type="RefSeq" id="WP_138349582.1">
    <property type="nucleotide sequence ID" value="NZ_SROY01000006.1"/>
</dbReference>
<gene>
    <name evidence="1" type="ORF">E5S66_12080</name>
</gene>
<name>A0A5R9PCV2_9GAMM</name>